<name>A0ABW0H540_9HYPH</name>
<gene>
    <name evidence="1" type="ORF">ACFPPC_00915</name>
</gene>
<dbReference type="Proteomes" id="UP001596104">
    <property type="component" value="Unassembled WGS sequence"/>
</dbReference>
<keyword evidence="2" id="KW-1185">Reference proteome</keyword>
<dbReference type="RefSeq" id="WP_291678090.1">
    <property type="nucleotide sequence ID" value="NZ_JBHSLV010000002.1"/>
</dbReference>
<accession>A0ABW0H540</accession>
<evidence type="ECO:0000313" key="2">
    <source>
        <dbReference type="Proteomes" id="UP001596104"/>
    </source>
</evidence>
<organism evidence="1 2">
    <name type="scientific">Bosea vestrisii</name>
    <dbReference type="NCBI Taxonomy" id="151416"/>
    <lineage>
        <taxon>Bacteria</taxon>
        <taxon>Pseudomonadati</taxon>
        <taxon>Pseudomonadota</taxon>
        <taxon>Alphaproteobacteria</taxon>
        <taxon>Hyphomicrobiales</taxon>
        <taxon>Boseaceae</taxon>
        <taxon>Bosea</taxon>
    </lineage>
</organism>
<protein>
    <submittedName>
        <fullName evidence="1">Uncharacterized protein</fullName>
    </submittedName>
</protein>
<proteinExistence type="predicted"/>
<comment type="caution">
    <text evidence="1">The sequence shown here is derived from an EMBL/GenBank/DDBJ whole genome shotgun (WGS) entry which is preliminary data.</text>
</comment>
<evidence type="ECO:0000313" key="1">
    <source>
        <dbReference type="EMBL" id="MFC5391199.1"/>
    </source>
</evidence>
<dbReference type="EMBL" id="JBHSLV010000002">
    <property type="protein sequence ID" value="MFC5391199.1"/>
    <property type="molecule type" value="Genomic_DNA"/>
</dbReference>
<reference evidence="2" key="1">
    <citation type="journal article" date="2019" name="Int. J. Syst. Evol. Microbiol.">
        <title>The Global Catalogue of Microorganisms (GCM) 10K type strain sequencing project: providing services to taxonomists for standard genome sequencing and annotation.</title>
        <authorList>
            <consortium name="The Broad Institute Genomics Platform"/>
            <consortium name="The Broad Institute Genome Sequencing Center for Infectious Disease"/>
            <person name="Wu L."/>
            <person name="Ma J."/>
        </authorList>
    </citation>
    <scope>NUCLEOTIDE SEQUENCE [LARGE SCALE GENOMIC DNA]</scope>
    <source>
        <strain evidence="2">CGMCC 1.16326</strain>
    </source>
</reference>
<sequence>MIRIAVVVAALIGATVSIAAERLPNFPKGTSYREARRSLIGLGYTPVKLPDADKCYEGDDRCQGRPEMASCSGTGLGYCLFVWKSKQDTLIEVITVGESENTVSSVRCRANCR</sequence>